<feature type="signal peptide" evidence="1">
    <location>
        <begin position="1"/>
        <end position="25"/>
    </location>
</feature>
<accession>A0A7M1XHP5</accession>
<dbReference type="KEGG" id="trc:DYE49_00040"/>
<organism evidence="2 3">
    <name type="scientific">Treponema rectale</name>
    <dbReference type="NCBI Taxonomy" id="744512"/>
    <lineage>
        <taxon>Bacteria</taxon>
        <taxon>Pseudomonadati</taxon>
        <taxon>Spirochaetota</taxon>
        <taxon>Spirochaetia</taxon>
        <taxon>Spirochaetales</taxon>
        <taxon>Treponemataceae</taxon>
        <taxon>Treponema</taxon>
    </lineage>
</organism>
<dbReference type="Proteomes" id="UP000593591">
    <property type="component" value="Chromosome"/>
</dbReference>
<proteinExistence type="predicted"/>
<evidence type="ECO:0000313" key="2">
    <source>
        <dbReference type="EMBL" id="QOS38929.1"/>
    </source>
</evidence>
<name>A0A7M1XHP5_9SPIR</name>
<gene>
    <name evidence="2" type="ORF">DYE49_00040</name>
</gene>
<evidence type="ECO:0000313" key="3">
    <source>
        <dbReference type="Proteomes" id="UP000593591"/>
    </source>
</evidence>
<sequence>MKKFNKSKVIIPALAMIALTTAASATGTVAWFAANSTATAQGLKVNIKSESTFLLIANQVSGETPAAQAASIQAGKLTTVTEEAAAVSLLPSAHDAFTEVADVEAKQNDKYTKWFTGVSADPASPTMTGTKTYIDDGAFATYVKKFTYHFTVALGTNPATDLKVSNLTIAPGDGELNTGNTLSPVKALVVGADGLEEFGYAQDGTAGNVKLFTGSLTDTTTTSVSVYLYYNGEDENLYSNNKAKLEGATVTVKFTCTEKTA</sequence>
<evidence type="ECO:0000256" key="1">
    <source>
        <dbReference type="SAM" id="SignalP"/>
    </source>
</evidence>
<protein>
    <submittedName>
        <fullName evidence="2">Uncharacterized protein</fullName>
    </submittedName>
</protein>
<keyword evidence="1" id="KW-0732">Signal</keyword>
<feature type="chain" id="PRO_5032625522" evidence="1">
    <location>
        <begin position="26"/>
        <end position="261"/>
    </location>
</feature>
<reference evidence="2 3" key="1">
    <citation type="submission" date="2018-08" db="EMBL/GenBank/DDBJ databases">
        <title>The first complete genome of Treponema rectale (CHPAT), a commensal spirochete of the bovine rectum.</title>
        <authorList>
            <person name="Staton G.J."/>
            <person name="Clegg S.R."/>
            <person name="Carter S.D."/>
            <person name="Radford A.D."/>
            <person name="Darby A."/>
            <person name="Hall N."/>
            <person name="Birtles R.J."/>
            <person name="Evans N.J."/>
        </authorList>
    </citation>
    <scope>NUCLEOTIDE SEQUENCE [LARGE SCALE GENOMIC DNA]</scope>
    <source>
        <strain evidence="2 3">CHPA</strain>
    </source>
</reference>
<dbReference type="AlphaFoldDB" id="A0A7M1XHP5"/>
<dbReference type="EMBL" id="CP031517">
    <property type="protein sequence ID" value="QOS38929.1"/>
    <property type="molecule type" value="Genomic_DNA"/>
</dbReference>